<comment type="caution">
    <text evidence="1">The sequence shown here is derived from an EMBL/GenBank/DDBJ whole genome shotgun (WGS) entry which is preliminary data.</text>
</comment>
<dbReference type="Proteomes" id="UP000289738">
    <property type="component" value="Chromosome B02"/>
</dbReference>
<gene>
    <name evidence="1" type="ORF">Ahy_B02g060550</name>
</gene>
<keyword evidence="2" id="KW-1185">Reference proteome</keyword>
<sequence length="140" mass="15917">MKISVHSHFEVSKIHINSQLKEMEAFKSRLVEPYVCYKNCLVMHQQLLQSGLAKSHHKADSLLKDPLGLLEPLLLLMLVKKTGITNHVETTQRKWILPLRIDMSVASVATPMEVLHSGMNNRFKVEVMVYDGTGSIRLLL</sequence>
<accession>A0A445AIV8</accession>
<proteinExistence type="predicted"/>
<dbReference type="AlphaFoldDB" id="A0A445AIV8"/>
<organism evidence="1 2">
    <name type="scientific">Arachis hypogaea</name>
    <name type="common">Peanut</name>
    <dbReference type="NCBI Taxonomy" id="3818"/>
    <lineage>
        <taxon>Eukaryota</taxon>
        <taxon>Viridiplantae</taxon>
        <taxon>Streptophyta</taxon>
        <taxon>Embryophyta</taxon>
        <taxon>Tracheophyta</taxon>
        <taxon>Spermatophyta</taxon>
        <taxon>Magnoliopsida</taxon>
        <taxon>eudicotyledons</taxon>
        <taxon>Gunneridae</taxon>
        <taxon>Pentapetalae</taxon>
        <taxon>rosids</taxon>
        <taxon>fabids</taxon>
        <taxon>Fabales</taxon>
        <taxon>Fabaceae</taxon>
        <taxon>Papilionoideae</taxon>
        <taxon>50 kb inversion clade</taxon>
        <taxon>dalbergioids sensu lato</taxon>
        <taxon>Dalbergieae</taxon>
        <taxon>Pterocarpus clade</taxon>
        <taxon>Arachis</taxon>
    </lineage>
</organism>
<evidence type="ECO:0000313" key="2">
    <source>
        <dbReference type="Proteomes" id="UP000289738"/>
    </source>
</evidence>
<name>A0A445AIV8_ARAHY</name>
<evidence type="ECO:0000313" key="1">
    <source>
        <dbReference type="EMBL" id="RYR26320.1"/>
    </source>
</evidence>
<protein>
    <submittedName>
        <fullName evidence="1">Uncharacterized protein</fullName>
    </submittedName>
</protein>
<reference evidence="1 2" key="1">
    <citation type="submission" date="2019-01" db="EMBL/GenBank/DDBJ databases">
        <title>Sequencing of cultivated peanut Arachis hypogaea provides insights into genome evolution and oil improvement.</title>
        <authorList>
            <person name="Chen X."/>
        </authorList>
    </citation>
    <scope>NUCLEOTIDE SEQUENCE [LARGE SCALE GENOMIC DNA]</scope>
    <source>
        <strain evidence="2">cv. Fuhuasheng</strain>
        <tissue evidence="1">Leaves</tissue>
    </source>
</reference>
<dbReference type="EMBL" id="SDMP01000012">
    <property type="protein sequence ID" value="RYR26320.1"/>
    <property type="molecule type" value="Genomic_DNA"/>
</dbReference>